<protein>
    <recommendedName>
        <fullName evidence="5">Pyrroloquinoline-quinone synthase</fullName>
        <ecNumber evidence="5">1.3.3.11</ecNumber>
    </recommendedName>
    <alternativeName>
        <fullName evidence="5">Coenzyme PQQ synthesis protein C</fullName>
    </alternativeName>
    <alternativeName>
        <fullName evidence="5">Pyrroloquinoline quinone biosynthesis protein C</fullName>
    </alternativeName>
</protein>
<dbReference type="Gene3D" id="1.10.10.1150">
    <property type="entry name" value="Coenzyme PQQ synthesis protein D (PqqD)"/>
    <property type="match status" value="1"/>
</dbReference>
<keyword evidence="4 5" id="KW-0560">Oxidoreductase</keyword>
<dbReference type="InterPro" id="IPR016084">
    <property type="entry name" value="Haem_Oase-like_multi-hlx"/>
</dbReference>
<dbReference type="InterPro" id="IPR004305">
    <property type="entry name" value="Thiaminase-2/PQQC"/>
</dbReference>
<dbReference type="InterPro" id="IPR011845">
    <property type="entry name" value="PqqC"/>
</dbReference>
<dbReference type="InterPro" id="IPR041881">
    <property type="entry name" value="PqqD_sf"/>
</dbReference>
<evidence type="ECO:0000256" key="2">
    <source>
        <dbReference type="ARBA" id="ARBA00011741"/>
    </source>
</evidence>
<evidence type="ECO:0000256" key="5">
    <source>
        <dbReference type="HAMAP-Rule" id="MF_00654"/>
    </source>
</evidence>
<dbReference type="NCBIfam" id="TIGR02111">
    <property type="entry name" value="PQQ_syn_pqqC"/>
    <property type="match status" value="1"/>
</dbReference>
<comment type="function">
    <text evidence="5">Ring cyclization and eight-electron oxidation of 3a-(2-amino-2-carboxyethyl)-4,5-dioxo-4,5,6,7,8,9-hexahydroquinoline-7,9-dicarboxylic-acid to PQQ.</text>
</comment>
<evidence type="ECO:0000256" key="4">
    <source>
        <dbReference type="ARBA" id="ARBA00023002"/>
    </source>
</evidence>
<feature type="region of interest" description="Disordered" evidence="6">
    <location>
        <begin position="1"/>
        <end position="26"/>
    </location>
</feature>
<organism evidence="8 9">
    <name type="scientific">Methylobacterium organophilum</name>
    <dbReference type="NCBI Taxonomy" id="410"/>
    <lineage>
        <taxon>Bacteria</taxon>
        <taxon>Pseudomonadati</taxon>
        <taxon>Pseudomonadota</taxon>
        <taxon>Alphaproteobacteria</taxon>
        <taxon>Hyphomicrobiales</taxon>
        <taxon>Methylobacteriaceae</taxon>
        <taxon>Methylobacterium</taxon>
    </lineage>
</organism>
<gene>
    <name evidence="8" type="primary">pqqCD</name>
    <name evidence="5" type="synonym">pqqC</name>
    <name evidence="8" type="ORF">LKMONMHP_2259</name>
</gene>
<accession>A0ABQ4TB97</accession>
<dbReference type="Pfam" id="PF03070">
    <property type="entry name" value="TENA_THI-4"/>
    <property type="match status" value="1"/>
</dbReference>
<dbReference type="Pfam" id="PF05402">
    <property type="entry name" value="PqqD"/>
    <property type="match status" value="1"/>
</dbReference>
<evidence type="ECO:0000256" key="6">
    <source>
        <dbReference type="SAM" id="MobiDB-lite"/>
    </source>
</evidence>
<evidence type="ECO:0000256" key="1">
    <source>
        <dbReference type="ARBA" id="ARBA00004886"/>
    </source>
</evidence>
<comment type="subunit">
    <text evidence="2">Monomer. Interacts with PqqE.</text>
</comment>
<dbReference type="SUPFAM" id="SSF48613">
    <property type="entry name" value="Heme oxygenase-like"/>
    <property type="match status" value="1"/>
</dbReference>
<dbReference type="InterPro" id="IPR039068">
    <property type="entry name" value="PqqC-like"/>
</dbReference>
<evidence type="ECO:0000313" key="9">
    <source>
        <dbReference type="Proteomes" id="UP001055156"/>
    </source>
</evidence>
<comment type="caution">
    <text evidence="8">The sequence shown here is derived from an EMBL/GenBank/DDBJ whole genome shotgun (WGS) entry which is preliminary data.</text>
</comment>
<name>A0ABQ4TB97_METOR</name>
<comment type="pathway">
    <text evidence="1 5">Cofactor biosynthesis; pyrroloquinoline quinone biosynthesis.</text>
</comment>
<comment type="similarity">
    <text evidence="5">Belongs to the PqqC family.</text>
</comment>
<dbReference type="InterPro" id="IPR022479">
    <property type="entry name" value="PqqD_bac"/>
</dbReference>
<comment type="catalytic activity">
    <reaction evidence="5">
        <text>6-(2-amino-2-carboxyethyl)-7,8-dioxo-1,2,3,4,7,8-hexahydroquinoline-2,4-dicarboxylate + 3 O2 = pyrroloquinoline quinone + 2 H2O2 + 2 H2O + H(+)</text>
        <dbReference type="Rhea" id="RHEA:10692"/>
        <dbReference type="ChEBI" id="CHEBI:15377"/>
        <dbReference type="ChEBI" id="CHEBI:15378"/>
        <dbReference type="ChEBI" id="CHEBI:15379"/>
        <dbReference type="ChEBI" id="CHEBI:16240"/>
        <dbReference type="ChEBI" id="CHEBI:58442"/>
        <dbReference type="ChEBI" id="CHEBI:58778"/>
        <dbReference type="EC" id="1.3.3.11"/>
    </reaction>
</comment>
<proteinExistence type="inferred from homology"/>
<feature type="domain" description="Thiaminase-2/PQQC" evidence="7">
    <location>
        <begin position="41"/>
        <end position="251"/>
    </location>
</feature>
<keyword evidence="3 5" id="KW-0884">PQQ biosynthesis</keyword>
<dbReference type="InterPro" id="IPR008792">
    <property type="entry name" value="PQQD"/>
</dbReference>
<dbReference type="EMBL" id="BPQV01000006">
    <property type="protein sequence ID" value="GJE27400.1"/>
    <property type="molecule type" value="Genomic_DNA"/>
</dbReference>
<feature type="compositionally biased region" description="Basic and acidic residues" evidence="6">
    <location>
        <begin position="1"/>
        <end position="10"/>
    </location>
</feature>
<dbReference type="EC" id="1.3.3.11" evidence="5"/>
<dbReference type="CDD" id="cd19370">
    <property type="entry name" value="TenA_PqqC"/>
    <property type="match status" value="1"/>
</dbReference>
<dbReference type="HAMAP" id="MF_00654">
    <property type="entry name" value="PQQ_syn_PqqC"/>
    <property type="match status" value="1"/>
</dbReference>
<dbReference type="PANTHER" id="PTHR40279:SF3">
    <property type="entry name" value="4-AMINOBENZOATE SYNTHASE"/>
    <property type="match status" value="1"/>
</dbReference>
<dbReference type="Gene3D" id="1.20.910.10">
    <property type="entry name" value="Heme oxygenase-like"/>
    <property type="match status" value="1"/>
</dbReference>
<sequence>MLKKLQETRTKSGKPKTMTAQFPTPVPDADERLLSHDELEAALRDIGARRYHNLHPFHRLLHDGKLNKDQVRAWALNRYYYQAMIPVKDAAVLARMQDAALRRIWRQRIVDHDGDHPGDGGIERWLKLAEGVGFDRDYVLSTKGILSATRFSVDAYVHFVSERSLLEAIASSLTEMFSPTIISERVAGMLKNYDFITKETLAYFDKRLTQAPRDADFALDYVKQHATTPALQRAAMAALTFKCNVLWTQLDALYFAYVSPGMIPPDAWQPGEGLVREAAAATAPASATGAFASGDVPRLPRGVRLRFDDVRGKHVLLAPERTFDLDDNAVAVLKLVDGSRSVGDIAGELAEIYAADRAVIEADISVMLADLAAKRVLER</sequence>
<evidence type="ECO:0000313" key="8">
    <source>
        <dbReference type="EMBL" id="GJE27400.1"/>
    </source>
</evidence>
<dbReference type="PANTHER" id="PTHR40279">
    <property type="entry name" value="PQQC-LIKE PROTEIN"/>
    <property type="match status" value="1"/>
</dbReference>
<evidence type="ECO:0000256" key="3">
    <source>
        <dbReference type="ARBA" id="ARBA00022905"/>
    </source>
</evidence>
<dbReference type="Proteomes" id="UP001055156">
    <property type="component" value="Unassembled WGS sequence"/>
</dbReference>
<reference evidence="8" key="1">
    <citation type="journal article" date="2021" name="Front. Microbiol.">
        <title>Comprehensive Comparative Genomics and Phenotyping of Methylobacterium Species.</title>
        <authorList>
            <person name="Alessa O."/>
            <person name="Ogura Y."/>
            <person name="Fujitani Y."/>
            <person name="Takami H."/>
            <person name="Hayashi T."/>
            <person name="Sahin N."/>
            <person name="Tani A."/>
        </authorList>
    </citation>
    <scope>NUCLEOTIDE SEQUENCE</scope>
    <source>
        <strain evidence="8">NBRC 15689</strain>
    </source>
</reference>
<dbReference type="NCBIfam" id="TIGR03859">
    <property type="entry name" value="PQQ_PqqD"/>
    <property type="match status" value="1"/>
</dbReference>
<reference evidence="8" key="2">
    <citation type="submission" date="2021-08" db="EMBL/GenBank/DDBJ databases">
        <authorList>
            <person name="Tani A."/>
            <person name="Ola A."/>
            <person name="Ogura Y."/>
            <person name="Katsura K."/>
            <person name="Hayashi T."/>
        </authorList>
    </citation>
    <scope>NUCLEOTIDE SEQUENCE</scope>
    <source>
        <strain evidence="8">NBRC 15689</strain>
    </source>
</reference>
<keyword evidence="9" id="KW-1185">Reference proteome</keyword>
<evidence type="ECO:0000259" key="7">
    <source>
        <dbReference type="Pfam" id="PF03070"/>
    </source>
</evidence>